<evidence type="ECO:0000259" key="2">
    <source>
        <dbReference type="Pfam" id="PF15978"/>
    </source>
</evidence>
<keyword evidence="4" id="KW-1185">Reference proteome</keyword>
<accession>A0A229UUF5</accession>
<dbReference type="Pfam" id="PF15978">
    <property type="entry name" value="TnsD"/>
    <property type="match status" value="1"/>
</dbReference>
<dbReference type="OrthoDB" id="470139at2"/>
<dbReference type="AlphaFoldDB" id="A0A229UUF5"/>
<dbReference type="InterPro" id="IPR032750">
    <property type="entry name" value="TnsD_C"/>
</dbReference>
<evidence type="ECO:0000313" key="4">
    <source>
        <dbReference type="Proteomes" id="UP000215509"/>
    </source>
</evidence>
<reference evidence="3 4" key="1">
    <citation type="submission" date="2017-07" db="EMBL/GenBank/DDBJ databases">
        <title>Genome sequencing and assembly of Paenibacillus rigui.</title>
        <authorList>
            <person name="Mayilraj S."/>
        </authorList>
    </citation>
    <scope>NUCLEOTIDE SEQUENCE [LARGE SCALE GENOMIC DNA]</scope>
    <source>
        <strain evidence="3 4">JCM 16352</strain>
    </source>
</reference>
<dbReference type="Pfam" id="PF06527">
    <property type="entry name" value="TniQ"/>
    <property type="match status" value="1"/>
</dbReference>
<comment type="caution">
    <text evidence="3">The sequence shown here is derived from an EMBL/GenBank/DDBJ whole genome shotgun (WGS) entry which is preliminary data.</text>
</comment>
<dbReference type="Proteomes" id="UP000215509">
    <property type="component" value="Unassembled WGS sequence"/>
</dbReference>
<feature type="domain" description="TniQ" evidence="1">
    <location>
        <begin position="6"/>
        <end position="152"/>
    </location>
</feature>
<dbReference type="RefSeq" id="WP_094014179.1">
    <property type="nucleotide sequence ID" value="NZ_NMQW01000010.1"/>
</dbReference>
<proteinExistence type="predicted"/>
<dbReference type="EMBL" id="NMQW01000010">
    <property type="protein sequence ID" value="OXM87014.1"/>
    <property type="molecule type" value="Genomic_DNA"/>
</dbReference>
<organism evidence="3 4">
    <name type="scientific">Paenibacillus rigui</name>
    <dbReference type="NCBI Taxonomy" id="554312"/>
    <lineage>
        <taxon>Bacteria</taxon>
        <taxon>Bacillati</taxon>
        <taxon>Bacillota</taxon>
        <taxon>Bacilli</taxon>
        <taxon>Bacillales</taxon>
        <taxon>Paenibacillaceae</taxon>
        <taxon>Paenibacillus</taxon>
    </lineage>
</organism>
<evidence type="ECO:0000313" key="3">
    <source>
        <dbReference type="EMBL" id="OXM87014.1"/>
    </source>
</evidence>
<sequence>MSLLAFFPQPYPDEDFRSVIYRYHVHSGNQTMAHTRLELFNLNSNKNPLLPRNLKYLDNQLPPSFRLKEIIENHTVMRYIGPFLSTTERQSLWNQILNENNPNLGAFSGSYLLSKRMRYCPSCLSWDYESLGECYAHLTHQMDVLEFCPVHCEKLFSHCPKCNVELSSSDNDSLLSSPRCQNGHHIKSLQEFNEHILKSDLNIWALEFIGNCTVRNRKELIDKINLWLGEKGYFTLTGGKLFRKRLADDIIHFYGDEKLKLYDIPTEYIRSNTTMERMLSCSEKNSTNFNYYLLLFRFLAGSIKTFFSDKPTYALPIPFGNGPWTCFNKMCPQYNQYKIDRCRRHDDRGLKIVNEFQCGYCGFTYKKAWYWPERKENNRIFISSMGEYFREEVYRLHANGVTISQIAKQLNTKYVTVSKQCNTLLNQMEIQITESQVCCTKEQINKFNIYREKIMDNLKIMKEPKRSLLRKACPIAYDWLLSNDKVWMEKTLPPSMKNSEKIDWNEFDDELCHVIEKTATYIYSTDPPYRITRGKIIRFLPTHYRNRIRRSPQKMKNSNIKLEDLTEKVAHFQIRFLPQAVQRIKEKDRRVTMGSIKKHFPTIYGGISDELGLLISSKVSEIIDRGY</sequence>
<evidence type="ECO:0000259" key="1">
    <source>
        <dbReference type="Pfam" id="PF06527"/>
    </source>
</evidence>
<feature type="domain" description="Transposon Tn7 transposition protein TnsD C-terminal" evidence="2">
    <location>
        <begin position="228"/>
        <end position="554"/>
    </location>
</feature>
<name>A0A229UUF5_9BACL</name>
<protein>
    <submittedName>
        <fullName evidence="3">Uncharacterized protein</fullName>
    </submittedName>
</protein>
<dbReference type="InterPro" id="IPR009492">
    <property type="entry name" value="TniQ"/>
</dbReference>
<gene>
    <name evidence="3" type="ORF">CF651_07135</name>
</gene>